<dbReference type="Proteomes" id="UP000819052">
    <property type="component" value="Unassembled WGS sequence"/>
</dbReference>
<name>A0ABX0M4G1_9BURK</name>
<comment type="caution">
    <text evidence="3">The sequence shown here is derived from an EMBL/GenBank/DDBJ whole genome shotgun (WGS) entry which is preliminary data.</text>
</comment>
<accession>A0ABX0M4G1</accession>
<evidence type="ECO:0000256" key="1">
    <source>
        <dbReference type="SAM" id="MobiDB-lite"/>
    </source>
</evidence>
<keyword evidence="2" id="KW-1133">Transmembrane helix</keyword>
<feature type="transmembrane region" description="Helical" evidence="2">
    <location>
        <begin position="12"/>
        <end position="33"/>
    </location>
</feature>
<sequence>MRALLHRLPFALAITLVLVLKAVILFMFYKAFFSTPQVKKMRMPTAQVEQHLLATPRPKPPPLTPAKATP</sequence>
<organism evidence="3 4">
    <name type="scientific">Massilia aquatica</name>
    <dbReference type="NCBI Taxonomy" id="2609000"/>
    <lineage>
        <taxon>Bacteria</taxon>
        <taxon>Pseudomonadati</taxon>
        <taxon>Pseudomonadota</taxon>
        <taxon>Betaproteobacteria</taxon>
        <taxon>Burkholderiales</taxon>
        <taxon>Oxalobacteraceae</taxon>
        <taxon>Telluria group</taxon>
        <taxon>Massilia</taxon>
    </lineage>
</organism>
<proteinExistence type="predicted"/>
<keyword evidence="4" id="KW-1185">Reference proteome</keyword>
<feature type="region of interest" description="Disordered" evidence="1">
    <location>
        <begin position="51"/>
        <end position="70"/>
    </location>
</feature>
<reference evidence="3 4" key="1">
    <citation type="submission" date="2019-09" db="EMBL/GenBank/DDBJ databases">
        <title>Taxonomy of Antarctic Massilia spp.: description of Massilia rubra sp. nov., Massilia aquatica sp. nov., Massilia mucilaginosa sp. nov., Massilia frigida sp. nov. isolated from streams, lakes and regoliths.</title>
        <authorList>
            <person name="Holochova P."/>
            <person name="Sedlacek I."/>
            <person name="Kralova S."/>
            <person name="Maslanova I."/>
            <person name="Busse H.-J."/>
            <person name="Stankova E."/>
            <person name="Vrbovska V."/>
            <person name="Kovarovic V."/>
            <person name="Bartak M."/>
            <person name="Svec P."/>
            <person name="Pantucek R."/>
        </authorList>
    </citation>
    <scope>NUCLEOTIDE SEQUENCE [LARGE SCALE GENOMIC DNA]</scope>
    <source>
        <strain evidence="3 4">CCM 8693</strain>
    </source>
</reference>
<evidence type="ECO:0000313" key="4">
    <source>
        <dbReference type="Proteomes" id="UP000819052"/>
    </source>
</evidence>
<protein>
    <recommendedName>
        <fullName evidence="5">Energy transducer TonB</fullName>
    </recommendedName>
</protein>
<dbReference type="RefSeq" id="WP_167077835.1">
    <property type="nucleotide sequence ID" value="NZ_VVIW01000010.1"/>
</dbReference>
<gene>
    <name evidence="3" type="ORF">F1609_18250</name>
</gene>
<keyword evidence="2" id="KW-0812">Transmembrane</keyword>
<dbReference type="EMBL" id="VVIW01000010">
    <property type="protein sequence ID" value="NHZ42095.1"/>
    <property type="molecule type" value="Genomic_DNA"/>
</dbReference>
<dbReference type="NCBIfam" id="NF045611">
    <property type="entry name" value="small_CydP"/>
    <property type="match status" value="1"/>
</dbReference>
<dbReference type="InterPro" id="IPR054636">
    <property type="entry name" value="CydP"/>
</dbReference>
<evidence type="ECO:0008006" key="5">
    <source>
        <dbReference type="Google" id="ProtNLM"/>
    </source>
</evidence>
<evidence type="ECO:0000313" key="3">
    <source>
        <dbReference type="EMBL" id="NHZ42095.1"/>
    </source>
</evidence>
<keyword evidence="2" id="KW-0472">Membrane</keyword>
<evidence type="ECO:0000256" key="2">
    <source>
        <dbReference type="SAM" id="Phobius"/>
    </source>
</evidence>